<organism evidence="2 3">
    <name type="scientific">Umbra pygmaea</name>
    <name type="common">Eastern mudminnow</name>
    <dbReference type="NCBI Taxonomy" id="75934"/>
    <lineage>
        <taxon>Eukaryota</taxon>
        <taxon>Metazoa</taxon>
        <taxon>Chordata</taxon>
        <taxon>Craniata</taxon>
        <taxon>Vertebrata</taxon>
        <taxon>Euteleostomi</taxon>
        <taxon>Actinopterygii</taxon>
        <taxon>Neopterygii</taxon>
        <taxon>Teleostei</taxon>
        <taxon>Protacanthopterygii</taxon>
        <taxon>Esociformes</taxon>
        <taxon>Umbridae</taxon>
        <taxon>Umbra</taxon>
    </lineage>
</organism>
<reference evidence="2 3" key="1">
    <citation type="submission" date="2024-06" db="EMBL/GenBank/DDBJ databases">
        <authorList>
            <person name="Pan Q."/>
            <person name="Wen M."/>
            <person name="Jouanno E."/>
            <person name="Zahm M."/>
            <person name="Klopp C."/>
            <person name="Cabau C."/>
            <person name="Louis A."/>
            <person name="Berthelot C."/>
            <person name="Parey E."/>
            <person name="Roest Crollius H."/>
            <person name="Montfort J."/>
            <person name="Robinson-Rechavi M."/>
            <person name="Bouchez O."/>
            <person name="Lampietro C."/>
            <person name="Lopez Roques C."/>
            <person name="Donnadieu C."/>
            <person name="Postlethwait J."/>
            <person name="Bobe J."/>
            <person name="Verreycken H."/>
            <person name="Guiguen Y."/>
        </authorList>
    </citation>
    <scope>NUCLEOTIDE SEQUENCE [LARGE SCALE GENOMIC DNA]</scope>
    <source>
        <strain evidence="2">Up_M1</strain>
        <tissue evidence="2">Testis</tissue>
    </source>
</reference>
<accession>A0ABD0WE20</accession>
<dbReference type="Pfam" id="PF14895">
    <property type="entry name" value="PPPI_inhib"/>
    <property type="match status" value="1"/>
</dbReference>
<dbReference type="EMBL" id="JAGEUA010000011">
    <property type="protein sequence ID" value="KAL0962472.1"/>
    <property type="molecule type" value="Genomic_DNA"/>
</dbReference>
<feature type="compositionally biased region" description="Basic and acidic residues" evidence="1">
    <location>
        <begin position="284"/>
        <end position="304"/>
    </location>
</feature>
<dbReference type="PANTHER" id="PTHR21055:SF3">
    <property type="entry name" value="PROTEIN PHOSPHATASE 1 REGULATORY SUBUNIT 36"/>
    <property type="match status" value="1"/>
</dbReference>
<dbReference type="AlphaFoldDB" id="A0ABD0WE20"/>
<dbReference type="Proteomes" id="UP001557470">
    <property type="component" value="Unassembled WGS sequence"/>
</dbReference>
<dbReference type="InterPro" id="IPR026142">
    <property type="entry name" value="Pro_pase_1_reg_su_36"/>
</dbReference>
<protein>
    <recommendedName>
        <fullName evidence="4">Protein phosphatase 1 regulatory subunit 36</fullName>
    </recommendedName>
</protein>
<proteinExistence type="predicted"/>
<evidence type="ECO:0000313" key="2">
    <source>
        <dbReference type="EMBL" id="KAL0962472.1"/>
    </source>
</evidence>
<feature type="region of interest" description="Disordered" evidence="1">
    <location>
        <begin position="381"/>
        <end position="402"/>
    </location>
</feature>
<feature type="region of interest" description="Disordered" evidence="1">
    <location>
        <begin position="276"/>
        <end position="313"/>
    </location>
</feature>
<evidence type="ECO:0000313" key="3">
    <source>
        <dbReference type="Proteomes" id="UP001557470"/>
    </source>
</evidence>
<evidence type="ECO:0000256" key="1">
    <source>
        <dbReference type="SAM" id="MobiDB-lite"/>
    </source>
</evidence>
<sequence>MSKPQMEMVITIPSLGRWSWNDETQALEFTSINLSEDVQEKRKKSKHLNFKDLTSKRSDRCSVPTAQLSLQMQSFAKRGGQTTKKTLAKLTDYQSSVKQSQRPYVTIEDVKQVAISLLLENDALPIPLCFTDVLKSKVLNDFLAALLLYLSCYLERKSLEKKPKPLMAEQSFSEKKVMAETLAKVDLAQKQLAFCYSSLVLGLDLSEYHHMACGRNRVSSTYKDRKLYECLYSFFCYVAWVTFGRKDLRGIQEEVGRLLSSDTFNPALRTRVEDVEDNLAQDTSSKEGQTEPKEPTQSHNAPEKRKSKQRPALCTTLTQRSPLMVSLLPHPVEEAPHLFRRNIPRKQSQVKCDPEPLMEELKKQLASFSFGILGKPLSQFSSTTLIPQGPENDEDDDDDDTDIHVNSVTCILSYSM</sequence>
<evidence type="ECO:0008006" key="4">
    <source>
        <dbReference type="Google" id="ProtNLM"/>
    </source>
</evidence>
<name>A0ABD0WE20_UMBPY</name>
<feature type="compositionally biased region" description="Acidic residues" evidence="1">
    <location>
        <begin position="391"/>
        <end position="401"/>
    </location>
</feature>
<comment type="caution">
    <text evidence="2">The sequence shown here is derived from an EMBL/GenBank/DDBJ whole genome shotgun (WGS) entry which is preliminary data.</text>
</comment>
<dbReference type="PANTHER" id="PTHR21055">
    <property type="entry name" value="PROTEIN PHOSPHATASE 1 REGULATORY SUBUNIT 36"/>
    <property type="match status" value="1"/>
</dbReference>
<gene>
    <name evidence="2" type="ORF">UPYG_G00340450</name>
</gene>
<keyword evidence="3" id="KW-1185">Reference proteome</keyword>